<evidence type="ECO:0000313" key="8">
    <source>
        <dbReference type="RefSeq" id="XP_010513045.1"/>
    </source>
</evidence>
<dbReference type="InterPro" id="IPR003340">
    <property type="entry name" value="B3_DNA-bd"/>
</dbReference>
<dbReference type="SMART" id="SM01019">
    <property type="entry name" value="B3"/>
    <property type="match status" value="1"/>
</dbReference>
<evidence type="ECO:0000256" key="5">
    <source>
        <dbReference type="ARBA" id="ARBA00023242"/>
    </source>
</evidence>
<dbReference type="SUPFAM" id="SSF101936">
    <property type="entry name" value="DNA-binding pseudobarrel domain"/>
    <property type="match status" value="1"/>
</dbReference>
<evidence type="ECO:0000313" key="7">
    <source>
        <dbReference type="Proteomes" id="UP000694864"/>
    </source>
</evidence>
<dbReference type="RefSeq" id="XP_010513045.1">
    <property type="nucleotide sequence ID" value="XM_010514743.2"/>
</dbReference>
<proteinExistence type="predicted"/>
<keyword evidence="3" id="KW-0238">DNA-binding</keyword>
<evidence type="ECO:0000256" key="4">
    <source>
        <dbReference type="ARBA" id="ARBA00023163"/>
    </source>
</evidence>
<keyword evidence="2" id="KW-0805">Transcription regulation</keyword>
<keyword evidence="4" id="KW-0804">Transcription</keyword>
<sequence length="199" mass="22544">MTAIVAFFPEGVNCELKRVSKQKESFVANGFFCEETKQSFPGRIKTEQERCSSLAPTTTAESNGGGSYKRKLNFGMIKAKESQNSKRTENVASVRRDSAGASSSSAAEFTIIIKRSYLILMRIPRYVRENLMPEERTIFKIRHPNMKKSWHVVYVVSEAEASFSGGWRRLALEYPLAARDICRFTFLKPEELILSVSKP</sequence>
<dbReference type="InterPro" id="IPR015300">
    <property type="entry name" value="DNA-bd_pseudobarrel_sf"/>
</dbReference>
<reference evidence="8" key="2">
    <citation type="submission" date="2025-08" db="UniProtKB">
        <authorList>
            <consortium name="RefSeq"/>
        </authorList>
    </citation>
    <scope>IDENTIFICATION</scope>
    <source>
        <tissue evidence="8">Leaf</tissue>
    </source>
</reference>
<comment type="subcellular location">
    <subcellularLocation>
        <location evidence="1">Nucleus</location>
    </subcellularLocation>
</comment>
<dbReference type="Gene3D" id="2.40.330.10">
    <property type="entry name" value="DNA-binding pseudobarrel domain"/>
    <property type="match status" value="1"/>
</dbReference>
<reference evidence="7" key="1">
    <citation type="journal article" date="2014" name="Nat. Commun.">
        <title>The emerging biofuel crop Camelina sativa retains a highly undifferentiated hexaploid genome structure.</title>
        <authorList>
            <person name="Kagale S."/>
            <person name="Koh C."/>
            <person name="Nixon J."/>
            <person name="Bollina V."/>
            <person name="Clarke W.E."/>
            <person name="Tuteja R."/>
            <person name="Spillane C."/>
            <person name="Robinson S.J."/>
            <person name="Links M.G."/>
            <person name="Clarke C."/>
            <person name="Higgins E.E."/>
            <person name="Huebert T."/>
            <person name="Sharpe A.G."/>
            <person name="Parkin I.A."/>
        </authorList>
    </citation>
    <scope>NUCLEOTIDE SEQUENCE [LARGE SCALE GENOMIC DNA]</scope>
    <source>
        <strain evidence="7">cv. DH55</strain>
    </source>
</reference>
<accession>A0ABM0ZB33</accession>
<gene>
    <name evidence="8" type="primary">LOC104788986</name>
</gene>
<organism evidence="7 8">
    <name type="scientific">Camelina sativa</name>
    <name type="common">False flax</name>
    <name type="synonym">Myagrum sativum</name>
    <dbReference type="NCBI Taxonomy" id="90675"/>
    <lineage>
        <taxon>Eukaryota</taxon>
        <taxon>Viridiplantae</taxon>
        <taxon>Streptophyta</taxon>
        <taxon>Embryophyta</taxon>
        <taxon>Tracheophyta</taxon>
        <taxon>Spermatophyta</taxon>
        <taxon>Magnoliopsida</taxon>
        <taxon>eudicotyledons</taxon>
        <taxon>Gunneridae</taxon>
        <taxon>Pentapetalae</taxon>
        <taxon>rosids</taxon>
        <taxon>malvids</taxon>
        <taxon>Brassicales</taxon>
        <taxon>Brassicaceae</taxon>
        <taxon>Camelineae</taxon>
        <taxon>Camelina</taxon>
    </lineage>
</organism>
<evidence type="ECO:0000256" key="3">
    <source>
        <dbReference type="ARBA" id="ARBA00023125"/>
    </source>
</evidence>
<keyword evidence="7" id="KW-1185">Reference proteome</keyword>
<dbReference type="Proteomes" id="UP000694864">
    <property type="component" value="Chromosome 5"/>
</dbReference>
<feature type="domain" description="TF-B3" evidence="6">
    <location>
        <begin position="106"/>
        <end position="199"/>
    </location>
</feature>
<evidence type="ECO:0000259" key="6">
    <source>
        <dbReference type="PROSITE" id="PS50863"/>
    </source>
</evidence>
<evidence type="ECO:0000256" key="1">
    <source>
        <dbReference type="ARBA" id="ARBA00004123"/>
    </source>
</evidence>
<protein>
    <submittedName>
        <fullName evidence="8">B3 domain-containing protein At2g35310-like</fullName>
    </submittedName>
</protein>
<name>A0ABM0ZB33_CAMSA</name>
<dbReference type="PROSITE" id="PS50863">
    <property type="entry name" value="B3"/>
    <property type="match status" value="1"/>
</dbReference>
<keyword evidence="5" id="KW-0539">Nucleus</keyword>
<evidence type="ECO:0000256" key="2">
    <source>
        <dbReference type="ARBA" id="ARBA00023015"/>
    </source>
</evidence>
<dbReference type="GeneID" id="104788986"/>